<dbReference type="Proteomes" id="UP000010483">
    <property type="component" value="Chromosome"/>
</dbReference>
<comment type="pathway">
    <text evidence="7">Cofactor biosynthesis; adenosylcobalamin biosynthesis; cob(II)yrinate a,c-diamide from sirohydrochlorin (anaerobic route): step 10/10.</text>
</comment>
<dbReference type="CDD" id="cd05388">
    <property type="entry name" value="CobB_N"/>
    <property type="match status" value="1"/>
</dbReference>
<evidence type="ECO:0000256" key="7">
    <source>
        <dbReference type="HAMAP-Rule" id="MF_00027"/>
    </source>
</evidence>
<dbReference type="EMBL" id="CP003940">
    <property type="protein sequence ID" value="AFZ48232.1"/>
    <property type="molecule type" value="Genomic_DNA"/>
</dbReference>
<gene>
    <name evidence="7" type="primary">cbiA</name>
    <name evidence="10" type="ordered locus">Cyast_2283</name>
</gene>
<evidence type="ECO:0000259" key="9">
    <source>
        <dbReference type="Pfam" id="PF07685"/>
    </source>
</evidence>
<dbReference type="UniPathway" id="UPA00148">
    <property type="reaction ID" value="UER00231"/>
</dbReference>
<dbReference type="InterPro" id="IPR027417">
    <property type="entry name" value="P-loop_NTPase"/>
</dbReference>
<organism evidence="10 11">
    <name type="scientific">Cyanobacterium stanieri (strain ATCC 29140 / PCC 7202)</name>
    <dbReference type="NCBI Taxonomy" id="292563"/>
    <lineage>
        <taxon>Bacteria</taxon>
        <taxon>Bacillati</taxon>
        <taxon>Cyanobacteriota</taxon>
        <taxon>Cyanophyceae</taxon>
        <taxon>Oscillatoriophycideae</taxon>
        <taxon>Chroococcales</taxon>
        <taxon>Geminocystaceae</taxon>
        <taxon>Cyanobacterium</taxon>
    </lineage>
</organism>
<dbReference type="SUPFAM" id="SSF52540">
    <property type="entry name" value="P-loop containing nucleoside triphosphate hydrolases"/>
    <property type="match status" value="1"/>
</dbReference>
<keyword evidence="5 7" id="KW-0460">Magnesium</keyword>
<keyword evidence="4 7" id="KW-0067">ATP-binding</keyword>
<keyword evidence="3 7" id="KW-0547">Nucleotide-binding</keyword>
<keyword evidence="11" id="KW-1185">Reference proteome</keyword>
<sequence length="455" mass="51734">MSIIIAGERSGVGKTTITLALLSWLKEKGEKVQSFKVGPDYIDPMFHTRVTGFPCRNLDPILTSESYVKSSFNYHSQGKDFAVIEGVMGLFDGLSFRNSPYYSSTAHVAQLLDLPVILIIDCSRLSGSVSAIALGYSKLDPSVTIAGVILNKVASEKHLEYLKKALQLISMPILGVFFRNSEITIPDRHLGLIPTEEIANYKHIFKQLAAIAQRSFNWDLLLPLLKFKYKNYDENFILTKETKQYHNKIIAIALDPAFNFYYQDNLDILKNQGAELIYWSPLTDKKIPKNVNMFYFGGGFPEVFAQPLSENEPIKQQLKQSILSGIPTYAECGGMMYLSEYIEDFEGEKWAMTGVLPNTAKMSKKLTLGYRKIEILKNNFFAPEKTILWGHEFHRATNSCPPQNPLIKVKDAYRNQLIDYQGWYYHNTYASYIHLHFGQIFSAHLSPILDKSYHG</sequence>
<dbReference type="NCBIfam" id="NF002204">
    <property type="entry name" value="PRK01077.1"/>
    <property type="match status" value="1"/>
</dbReference>
<comment type="miscellaneous">
    <text evidence="7">The a and c carboxylates of cobyrinate are activated for nucleophilic attack via formation of a phosphorylated intermediate by ATP. CbiA catalyzes first the amidation of the c-carboxylate, and then that of the a-carboxylate.</text>
</comment>
<dbReference type="InterPro" id="IPR029062">
    <property type="entry name" value="Class_I_gatase-like"/>
</dbReference>
<keyword evidence="7" id="KW-0169">Cobalamin biosynthesis</keyword>
<dbReference type="PANTHER" id="PTHR43873:SF1">
    <property type="entry name" value="COBYRINATE A,C-DIAMIDE SYNTHASE"/>
    <property type="match status" value="1"/>
</dbReference>
<dbReference type="HAMAP" id="MF_00027">
    <property type="entry name" value="CobB_CbiA"/>
    <property type="match status" value="1"/>
</dbReference>
<dbReference type="CDD" id="cd03130">
    <property type="entry name" value="GATase1_CobB"/>
    <property type="match status" value="1"/>
</dbReference>
<dbReference type="GO" id="GO:0009236">
    <property type="term" value="P:cobalamin biosynthetic process"/>
    <property type="evidence" value="ECO:0007669"/>
    <property type="project" value="UniProtKB-UniRule"/>
</dbReference>
<evidence type="ECO:0000313" key="10">
    <source>
        <dbReference type="EMBL" id="AFZ48232.1"/>
    </source>
</evidence>
<proteinExistence type="inferred from homology"/>
<dbReference type="eggNOG" id="COG1797">
    <property type="taxonomic scope" value="Bacteria"/>
</dbReference>
<dbReference type="InterPro" id="IPR004484">
    <property type="entry name" value="CbiA/CobB_synth"/>
</dbReference>
<evidence type="ECO:0000256" key="5">
    <source>
        <dbReference type="ARBA" id="ARBA00022842"/>
    </source>
</evidence>
<keyword evidence="6 7" id="KW-0315">Glutamine amidotransferase</keyword>
<feature type="active site" description="Nucleophile" evidence="7">
    <location>
        <position position="332"/>
    </location>
</feature>
<dbReference type="EC" id="6.3.5.11" evidence="7"/>
<accession>K9YP56</accession>
<dbReference type="GO" id="GO:0005524">
    <property type="term" value="F:ATP binding"/>
    <property type="evidence" value="ECO:0007669"/>
    <property type="project" value="UniProtKB-UniRule"/>
</dbReference>
<feature type="domain" description="CobB/CobQ-like glutamine amidotransferase" evidence="9">
    <location>
        <begin position="250"/>
        <end position="438"/>
    </location>
</feature>
<dbReference type="NCBIfam" id="TIGR00379">
    <property type="entry name" value="cobB"/>
    <property type="match status" value="1"/>
</dbReference>
<dbReference type="Gene3D" id="3.40.50.300">
    <property type="entry name" value="P-loop containing nucleotide triphosphate hydrolases"/>
    <property type="match status" value="2"/>
</dbReference>
<evidence type="ECO:0000313" key="11">
    <source>
        <dbReference type="Proteomes" id="UP000010483"/>
    </source>
</evidence>
<comment type="domain">
    <text evidence="7">Comprises of two domains. The C-terminal domain contains the binding site for glutamine and catalyzes the hydrolysis of this substrate to glutamate and ammonia. The N-terminal domain is anticipated to bind ATP and cobyrinate and catalyzes the ultimate synthesis of the diamide product. The ammonia produced via the glutaminase domain is probably translocated to the adjacent domain via a molecular tunnel, where it reacts with an activated intermediate.</text>
</comment>
<name>K9YP56_CYASC</name>
<evidence type="ECO:0000259" key="8">
    <source>
        <dbReference type="Pfam" id="PF01656"/>
    </source>
</evidence>
<evidence type="ECO:0000256" key="1">
    <source>
        <dbReference type="ARBA" id="ARBA00001946"/>
    </source>
</evidence>
<dbReference type="AlphaFoldDB" id="K9YP56"/>
<dbReference type="Gene3D" id="3.40.50.880">
    <property type="match status" value="1"/>
</dbReference>
<dbReference type="KEGG" id="csn:Cyast_2283"/>
<feature type="site" description="Increases nucleophilicity of active site Cys" evidence="7">
    <location>
        <position position="434"/>
    </location>
</feature>
<protein>
    <recommendedName>
        <fullName evidence="7">Cobyrinate a,c-diamide synthase</fullName>
        <ecNumber evidence="7">6.3.5.11</ecNumber>
    </recommendedName>
    <alternativeName>
        <fullName evidence="7">Cobyrinic acid a,c-diamide synthetase</fullName>
    </alternativeName>
</protein>
<comment type="catalytic activity">
    <reaction evidence="7">
        <text>cob(II)yrinate + 2 L-glutamine + 2 ATP + 2 H2O = cob(II)yrinate a,c diamide + 2 L-glutamate + 2 ADP + 2 phosphate + 2 H(+)</text>
        <dbReference type="Rhea" id="RHEA:26289"/>
        <dbReference type="ChEBI" id="CHEBI:15377"/>
        <dbReference type="ChEBI" id="CHEBI:15378"/>
        <dbReference type="ChEBI" id="CHEBI:29985"/>
        <dbReference type="ChEBI" id="CHEBI:30616"/>
        <dbReference type="ChEBI" id="CHEBI:43474"/>
        <dbReference type="ChEBI" id="CHEBI:58359"/>
        <dbReference type="ChEBI" id="CHEBI:58537"/>
        <dbReference type="ChEBI" id="CHEBI:58894"/>
        <dbReference type="ChEBI" id="CHEBI:456216"/>
        <dbReference type="EC" id="6.3.5.11"/>
    </reaction>
</comment>
<comment type="cofactor">
    <cofactor evidence="1 7">
        <name>Mg(2+)</name>
        <dbReference type="ChEBI" id="CHEBI:18420"/>
    </cofactor>
</comment>
<dbReference type="GO" id="GO:0042242">
    <property type="term" value="F:cobyrinic acid a,c-diamide synthase activity"/>
    <property type="evidence" value="ECO:0007669"/>
    <property type="project" value="UniProtKB-UniRule"/>
</dbReference>
<evidence type="ECO:0000256" key="4">
    <source>
        <dbReference type="ARBA" id="ARBA00022840"/>
    </source>
</evidence>
<evidence type="ECO:0000256" key="2">
    <source>
        <dbReference type="ARBA" id="ARBA00022598"/>
    </source>
</evidence>
<dbReference type="HOGENOM" id="CLU_022752_2_0_3"/>
<keyword evidence="2 7" id="KW-0436">Ligase</keyword>
<dbReference type="Pfam" id="PF01656">
    <property type="entry name" value="CbiA"/>
    <property type="match status" value="1"/>
</dbReference>
<dbReference type="PROSITE" id="PS51274">
    <property type="entry name" value="GATASE_COBBQ"/>
    <property type="match status" value="1"/>
</dbReference>
<comment type="function">
    <text evidence="7">Catalyzes the ATP-dependent amidation of the two carboxylate groups at positions a and c of cobyrinate, using either L-glutamine or ammonia as the nitrogen source.</text>
</comment>
<dbReference type="PATRIC" id="fig|292563.3.peg.2385"/>
<feature type="domain" description="CobQ/CobB/MinD/ParA nucleotide binding" evidence="8">
    <location>
        <begin position="3"/>
        <end position="189"/>
    </location>
</feature>
<dbReference type="InterPro" id="IPR011698">
    <property type="entry name" value="GATase_3"/>
</dbReference>
<evidence type="ECO:0000256" key="6">
    <source>
        <dbReference type="ARBA" id="ARBA00022962"/>
    </source>
</evidence>
<dbReference type="PANTHER" id="PTHR43873">
    <property type="entry name" value="COBYRINATE A,C-DIAMIDE SYNTHASE"/>
    <property type="match status" value="1"/>
</dbReference>
<comment type="similarity">
    <text evidence="7">Belongs to the CobB/CbiA family.</text>
</comment>
<dbReference type="InterPro" id="IPR002586">
    <property type="entry name" value="CobQ/CobB/MinD/ParA_Nub-bd_dom"/>
</dbReference>
<reference evidence="11" key="1">
    <citation type="journal article" date="2013" name="Proc. Natl. Acad. Sci. U.S.A.">
        <title>Improving the coverage of the cyanobacterial phylum using diversity-driven genome sequencing.</title>
        <authorList>
            <person name="Shih P.M."/>
            <person name="Wu D."/>
            <person name="Latifi A."/>
            <person name="Axen S.D."/>
            <person name="Fewer D.P."/>
            <person name="Talla E."/>
            <person name="Calteau A."/>
            <person name="Cai F."/>
            <person name="Tandeau de Marsac N."/>
            <person name="Rippka R."/>
            <person name="Herdman M."/>
            <person name="Sivonen K."/>
            <person name="Coursin T."/>
            <person name="Laurent T."/>
            <person name="Goodwin L."/>
            <person name="Nolan M."/>
            <person name="Davenport K.W."/>
            <person name="Han C.S."/>
            <person name="Rubin E.M."/>
            <person name="Eisen J.A."/>
            <person name="Woyke T."/>
            <person name="Gugger M."/>
            <person name="Kerfeld C.A."/>
        </authorList>
    </citation>
    <scope>NUCLEOTIDE SEQUENCE [LARGE SCALE GENOMIC DNA]</scope>
    <source>
        <strain evidence="11">ATCC 29140 / PCC 7202</strain>
    </source>
</reference>
<dbReference type="Pfam" id="PF07685">
    <property type="entry name" value="GATase_3"/>
    <property type="match status" value="1"/>
</dbReference>
<dbReference type="STRING" id="292563.Cyast_2283"/>
<evidence type="ECO:0000256" key="3">
    <source>
        <dbReference type="ARBA" id="ARBA00022741"/>
    </source>
</evidence>
<dbReference type="SUPFAM" id="SSF52317">
    <property type="entry name" value="Class I glutamine amidotransferase-like"/>
    <property type="match status" value="1"/>
</dbReference>